<keyword evidence="2" id="KW-1185">Reference proteome</keyword>
<keyword evidence="1" id="KW-0732">Signal</keyword>
<keyword evidence="1" id="KW-0482">Metalloprotease</keyword>
<dbReference type="KEGG" id="soy:115885413"/>
<keyword evidence="1" id="KW-0449">Lipoprotein</keyword>
<evidence type="ECO:0000313" key="6">
    <source>
        <dbReference type="RefSeq" id="XP_030760184.1"/>
    </source>
</evidence>
<dbReference type="GO" id="GO:0098552">
    <property type="term" value="C:side of membrane"/>
    <property type="evidence" value="ECO:0007669"/>
    <property type="project" value="UniProtKB-KW"/>
</dbReference>
<dbReference type="RefSeq" id="XP_030760180.1">
    <property type="nucleotide sequence ID" value="XM_030904320.1"/>
</dbReference>
<comment type="cofactor">
    <cofactor evidence="1">
        <name>Zn(2+)</name>
        <dbReference type="ChEBI" id="CHEBI:29105"/>
    </cofactor>
</comment>
<dbReference type="GO" id="GO:0070573">
    <property type="term" value="F:metallodipeptidase activity"/>
    <property type="evidence" value="ECO:0007669"/>
    <property type="project" value="InterPro"/>
</dbReference>
<dbReference type="RefSeq" id="XP_030760183.1">
    <property type="nucleotide sequence ID" value="XM_030904323.1"/>
</dbReference>
<proteinExistence type="inferred from homology"/>
<keyword evidence="1" id="KW-0645">Protease</keyword>
<evidence type="ECO:0000313" key="2">
    <source>
        <dbReference type="Proteomes" id="UP000504635"/>
    </source>
</evidence>
<comment type="similarity">
    <text evidence="1">Belongs to the metallo-dependent hydrolases superfamily. Peptidase M19 family.</text>
</comment>
<dbReference type="PANTHER" id="PTHR10443">
    <property type="entry name" value="MICROSOMAL DIPEPTIDASE"/>
    <property type="match status" value="1"/>
</dbReference>
<dbReference type="InterPro" id="IPR008257">
    <property type="entry name" value="Pept_M19"/>
</dbReference>
<reference evidence="3 4" key="1">
    <citation type="submission" date="2025-04" db="UniProtKB">
        <authorList>
            <consortium name="RefSeq"/>
        </authorList>
    </citation>
    <scope>IDENTIFICATION</scope>
    <source>
        <tissue evidence="3 4">Gonads</tissue>
    </source>
</reference>
<dbReference type="RefSeq" id="XP_030760184.1">
    <property type="nucleotide sequence ID" value="XM_030904324.1"/>
</dbReference>
<keyword evidence="1" id="KW-0325">Glycoprotein</keyword>
<organism evidence="2 5">
    <name type="scientific">Sitophilus oryzae</name>
    <name type="common">Rice weevil</name>
    <name type="synonym">Curculio oryzae</name>
    <dbReference type="NCBI Taxonomy" id="7048"/>
    <lineage>
        <taxon>Eukaryota</taxon>
        <taxon>Metazoa</taxon>
        <taxon>Ecdysozoa</taxon>
        <taxon>Arthropoda</taxon>
        <taxon>Hexapoda</taxon>
        <taxon>Insecta</taxon>
        <taxon>Pterygota</taxon>
        <taxon>Neoptera</taxon>
        <taxon>Endopterygota</taxon>
        <taxon>Coleoptera</taxon>
        <taxon>Polyphaga</taxon>
        <taxon>Cucujiformia</taxon>
        <taxon>Curculionidae</taxon>
        <taxon>Dryophthorinae</taxon>
        <taxon>Sitophilus</taxon>
    </lineage>
</organism>
<dbReference type="InterPro" id="IPR000180">
    <property type="entry name" value="Dipep_AS"/>
</dbReference>
<dbReference type="PANTHER" id="PTHR10443:SF45">
    <property type="entry name" value="DIPEPTIDASE"/>
    <property type="match status" value="1"/>
</dbReference>
<dbReference type="GeneID" id="115885413"/>
<dbReference type="InterPro" id="IPR032466">
    <property type="entry name" value="Metal_Hydrolase"/>
</dbReference>
<dbReference type="CDD" id="cd01301">
    <property type="entry name" value="rDP_like"/>
    <property type="match status" value="1"/>
</dbReference>
<feature type="chain" id="PRO_5044518483" description="Dipeptidase" evidence="1">
    <location>
        <begin position="20"/>
        <end position="382"/>
    </location>
</feature>
<protein>
    <recommendedName>
        <fullName evidence="1">Dipeptidase</fullName>
        <ecNumber evidence="1">3.4.13.19</ecNumber>
    </recommendedName>
</protein>
<evidence type="ECO:0000313" key="5">
    <source>
        <dbReference type="RefSeq" id="XP_030760183.1"/>
    </source>
</evidence>
<dbReference type="RefSeq" id="XP_030760182.1">
    <property type="nucleotide sequence ID" value="XM_030904322.1"/>
</dbReference>
<keyword evidence="1" id="KW-0224">Dipeptidase</keyword>
<comment type="subunit">
    <text evidence="1">Homodimer; disulfide-linked.</text>
</comment>
<dbReference type="Pfam" id="PF01244">
    <property type="entry name" value="Peptidase_M19"/>
    <property type="match status" value="1"/>
</dbReference>
<evidence type="ECO:0000313" key="4">
    <source>
        <dbReference type="RefSeq" id="XP_030760182.1"/>
    </source>
</evidence>
<keyword evidence="1" id="KW-0336">GPI-anchor</keyword>
<dbReference type="OrthoDB" id="445695at2759"/>
<accession>A0A6J2Y8L6</accession>
<dbReference type="EC" id="3.4.13.19" evidence="1"/>
<feature type="signal peptide" evidence="1">
    <location>
        <begin position="1"/>
        <end position="19"/>
    </location>
</feature>
<comment type="subcellular location">
    <subcellularLocation>
        <location evidence="1">Membrane</location>
        <topology evidence="1">Lipid-anchor</topology>
        <topology evidence="1">GPI-anchor</topology>
    </subcellularLocation>
</comment>
<evidence type="ECO:0000256" key="1">
    <source>
        <dbReference type="RuleBase" id="RU341113"/>
    </source>
</evidence>
<keyword evidence="1" id="KW-0479">Metal-binding</keyword>
<keyword evidence="1" id="KW-0472">Membrane</keyword>
<gene>
    <name evidence="3 4 5 6" type="primary">LOC115885413</name>
</gene>
<keyword evidence="1" id="KW-1015">Disulfide bond</keyword>
<dbReference type="Proteomes" id="UP000504635">
    <property type="component" value="Unplaced"/>
</dbReference>
<dbReference type="GO" id="GO:0046872">
    <property type="term" value="F:metal ion binding"/>
    <property type="evidence" value="ECO:0007669"/>
    <property type="project" value="UniProtKB-UniRule"/>
</dbReference>
<sequence length="382" mass="43124">MNNLIFLILCIFLYGGIQAKPDEIPGRTALDNFPLIDGHNDLPLNLLKLYHNKLEKYNFHEDWKSNPLAANCGHCHTDFPKLKQGKLGAQFWSAYINCQHSKNQVAETIDQIDVIKRLVHKYRDDLHFSTRSDDILTAFQQKKIASFIGVEGGNSIDNRLSVLRAYYDLGVRYLTLTHSCNLDWADSSIIDNDAYSPKKNLTDFGKAVVLEMNRLGMLVDLSHVSKNVMIEAIGVSRAPIIFSHSSSRFVYNHTRNVDDDVLKLLKENGGIIMVNFFPSFVGDNGSISDVADHINHIVDVTGADHIGIGADFDGIPTTPTGLKDVSEYPNLFDLLRKQNPERWTIENLEKLAGRNFVKVFKKVEDVKLELINESPREDVINN</sequence>
<dbReference type="Gene3D" id="3.20.20.140">
    <property type="entry name" value="Metal-dependent hydrolases"/>
    <property type="match status" value="1"/>
</dbReference>
<evidence type="ECO:0000313" key="3">
    <source>
        <dbReference type="RefSeq" id="XP_030760180.1"/>
    </source>
</evidence>
<keyword evidence="1" id="KW-0378">Hydrolase</keyword>
<dbReference type="PROSITE" id="PS51365">
    <property type="entry name" value="RENAL_DIPEPTIDASE_2"/>
    <property type="match status" value="1"/>
</dbReference>
<dbReference type="PROSITE" id="PS00869">
    <property type="entry name" value="RENAL_DIPEPTIDASE_1"/>
    <property type="match status" value="1"/>
</dbReference>
<dbReference type="AlphaFoldDB" id="A0A6J2Y8L6"/>
<comment type="catalytic activity">
    <reaction evidence="1">
        <text>an L-aminoacyl-L-amino acid + H2O = 2 an L-alpha-amino acid</text>
        <dbReference type="Rhea" id="RHEA:48940"/>
        <dbReference type="ChEBI" id="CHEBI:15377"/>
        <dbReference type="ChEBI" id="CHEBI:59869"/>
        <dbReference type="ChEBI" id="CHEBI:77460"/>
        <dbReference type="EC" id="3.4.13.19"/>
    </reaction>
</comment>
<name>A0A6J2Y8L6_SITOR</name>
<keyword evidence="1" id="KW-0862">Zinc</keyword>
<dbReference type="GO" id="GO:0006508">
    <property type="term" value="P:proteolysis"/>
    <property type="evidence" value="ECO:0007669"/>
    <property type="project" value="UniProtKB-KW"/>
</dbReference>
<dbReference type="SUPFAM" id="SSF51556">
    <property type="entry name" value="Metallo-dependent hydrolases"/>
    <property type="match status" value="1"/>
</dbReference>